<feature type="region of interest" description="Disordered" evidence="1">
    <location>
        <begin position="97"/>
        <end position="122"/>
    </location>
</feature>
<dbReference type="Proteomes" id="UP000249390">
    <property type="component" value="Unassembled WGS sequence"/>
</dbReference>
<accession>A0A328E1C8</accession>
<organism evidence="2 3">
    <name type="scientific">Cuscuta australis</name>
    <dbReference type="NCBI Taxonomy" id="267555"/>
    <lineage>
        <taxon>Eukaryota</taxon>
        <taxon>Viridiplantae</taxon>
        <taxon>Streptophyta</taxon>
        <taxon>Embryophyta</taxon>
        <taxon>Tracheophyta</taxon>
        <taxon>Spermatophyta</taxon>
        <taxon>Magnoliopsida</taxon>
        <taxon>eudicotyledons</taxon>
        <taxon>Gunneridae</taxon>
        <taxon>Pentapetalae</taxon>
        <taxon>asterids</taxon>
        <taxon>lamiids</taxon>
        <taxon>Solanales</taxon>
        <taxon>Convolvulaceae</taxon>
        <taxon>Cuscuteae</taxon>
        <taxon>Cuscuta</taxon>
        <taxon>Cuscuta subgen. Grammica</taxon>
        <taxon>Cuscuta sect. Cleistogrammica</taxon>
    </lineage>
</organism>
<feature type="region of interest" description="Disordered" evidence="1">
    <location>
        <begin position="1"/>
        <end position="56"/>
    </location>
</feature>
<evidence type="ECO:0000256" key="1">
    <source>
        <dbReference type="SAM" id="MobiDB-lite"/>
    </source>
</evidence>
<evidence type="ECO:0000313" key="2">
    <source>
        <dbReference type="EMBL" id="RAL50253.1"/>
    </source>
</evidence>
<feature type="compositionally biased region" description="Gly residues" evidence="1">
    <location>
        <begin position="1"/>
        <end position="10"/>
    </location>
</feature>
<reference evidence="2 3" key="1">
    <citation type="submission" date="2018-06" db="EMBL/GenBank/DDBJ databases">
        <title>The Genome of Cuscuta australis (Dodder) Provides Insight into the Evolution of Plant Parasitism.</title>
        <authorList>
            <person name="Liu H."/>
        </authorList>
    </citation>
    <scope>NUCLEOTIDE SEQUENCE [LARGE SCALE GENOMIC DNA]</scope>
    <source>
        <strain evidence="3">cv. Yunnan</strain>
        <tissue evidence="2">Vines</tissue>
    </source>
</reference>
<proteinExistence type="predicted"/>
<gene>
    <name evidence="2" type="ORF">DM860_007927</name>
</gene>
<sequence length="122" mass="13081">MRRPAGGGGDDLSEPESSGVFKERDEGAVDVAGHNRLDPAQELPADEDRRDGLLLAGVGEAEEEGVDFPAVGVPVELHDRGAHPEAEEELLHHVAHAAAAHREDHHGVPGRQLPDPLVRRLH</sequence>
<keyword evidence="3" id="KW-1185">Reference proteome</keyword>
<dbReference type="EMBL" id="NQVE01000067">
    <property type="protein sequence ID" value="RAL50253.1"/>
    <property type="molecule type" value="Genomic_DNA"/>
</dbReference>
<dbReference type="AlphaFoldDB" id="A0A328E1C8"/>
<feature type="compositionally biased region" description="Basic and acidic residues" evidence="1">
    <location>
        <begin position="21"/>
        <end position="39"/>
    </location>
</feature>
<comment type="caution">
    <text evidence="2">The sequence shown here is derived from an EMBL/GenBank/DDBJ whole genome shotgun (WGS) entry which is preliminary data.</text>
</comment>
<name>A0A328E1C8_9ASTE</name>
<evidence type="ECO:0000313" key="3">
    <source>
        <dbReference type="Proteomes" id="UP000249390"/>
    </source>
</evidence>
<protein>
    <submittedName>
        <fullName evidence="2">Uncharacterized protein</fullName>
    </submittedName>
</protein>